<dbReference type="EMBL" id="CP001696">
    <property type="protein sequence ID" value="ACV25026.1"/>
    <property type="molecule type" value="Genomic_DNA"/>
</dbReference>
<dbReference type="InterPro" id="IPR009563">
    <property type="entry name" value="SSSCA1"/>
</dbReference>
<dbReference type="Proteomes" id="UP000001495">
    <property type="component" value="Chromosome"/>
</dbReference>
<dbReference type="eggNOG" id="arCOG00578">
    <property type="taxonomic scope" value="Archaea"/>
</dbReference>
<name>C7P8Z4_METFA</name>
<dbReference type="STRING" id="573064.Mefer_1217"/>
<dbReference type="NCBIfam" id="NF001646">
    <property type="entry name" value="PRK00420.1-3"/>
    <property type="match status" value="1"/>
</dbReference>
<protein>
    <submittedName>
        <fullName evidence="1">Sjogrens syndrome scleroderma autoantigen 1</fullName>
    </submittedName>
</protein>
<dbReference type="GeneID" id="8365920"/>
<dbReference type="AlphaFoldDB" id="C7P8Z4"/>
<gene>
    <name evidence="1" type="ordered locus">Mefer_1217</name>
</gene>
<evidence type="ECO:0000313" key="1">
    <source>
        <dbReference type="EMBL" id="ACV25026.1"/>
    </source>
</evidence>
<dbReference type="Pfam" id="PF06677">
    <property type="entry name" value="Auto_anti-p27"/>
    <property type="match status" value="1"/>
</dbReference>
<sequence>MDDEILKTLSNELLNGARMLSTHCKKCGCPLFEKNGEIYCPICKKFEIDSESEKYAEDELNLNVDGVLNEKINYLVNKLKDEDEVGRIKEIGEALYILIKIKKKIKE</sequence>
<organism evidence="1 2">
    <name type="scientific">Methanocaldococcus fervens (strain DSM 4213 / JCM 15782 / AG86)</name>
    <name type="common">Methanococcus fervens</name>
    <dbReference type="NCBI Taxonomy" id="573064"/>
    <lineage>
        <taxon>Archaea</taxon>
        <taxon>Methanobacteriati</taxon>
        <taxon>Methanobacteriota</taxon>
        <taxon>Methanomada group</taxon>
        <taxon>Methanococci</taxon>
        <taxon>Methanococcales</taxon>
        <taxon>Methanocaldococcaceae</taxon>
        <taxon>Methanocaldococcus</taxon>
    </lineage>
</organism>
<evidence type="ECO:0000313" key="2">
    <source>
        <dbReference type="Proteomes" id="UP000001495"/>
    </source>
</evidence>
<dbReference type="OrthoDB" id="26305at2157"/>
<accession>C7P8Z4</accession>
<dbReference type="KEGG" id="mfe:Mefer_1217"/>
<keyword evidence="2" id="KW-1185">Reference proteome</keyword>
<dbReference type="RefSeq" id="WP_015791762.1">
    <property type="nucleotide sequence ID" value="NC_013156.1"/>
</dbReference>
<reference evidence="1" key="1">
    <citation type="submission" date="2009-08" db="EMBL/GenBank/DDBJ databases">
        <title>Complete sequence of chromosome of Methanocaldococcus fervens AG86.</title>
        <authorList>
            <consortium name="US DOE Joint Genome Institute"/>
            <person name="Lucas S."/>
            <person name="Copeland A."/>
            <person name="Lapidus A."/>
            <person name="Glavina del Rio T."/>
            <person name="Tice H."/>
            <person name="Bruce D."/>
            <person name="Goodwin L."/>
            <person name="Pitluck S."/>
            <person name="Chertkov O."/>
            <person name="Detter J.C."/>
            <person name="Han C."/>
            <person name="Tapia R."/>
            <person name="Larimer F."/>
            <person name="Land M."/>
            <person name="Hauser L."/>
            <person name="Kyrpides N."/>
            <person name="Ovchinnikova G."/>
            <person name="Lupa-Sieprawska M."/>
            <person name="Whitman W.B."/>
        </authorList>
    </citation>
    <scope>NUCLEOTIDE SEQUENCE [LARGE SCALE GENOMIC DNA]</scope>
    <source>
        <strain evidence="1">AG86</strain>
    </source>
</reference>
<proteinExistence type="predicted"/>
<dbReference type="HOGENOM" id="CLU_142653_2_0_2"/>